<keyword evidence="1" id="KW-0010">Activator</keyword>
<keyword evidence="4" id="KW-1185">Reference proteome</keyword>
<dbReference type="InterPro" id="IPR000595">
    <property type="entry name" value="cNMP-bd_dom"/>
</dbReference>
<protein>
    <submittedName>
        <fullName evidence="3">Crp/Fnr family transcriptional regulator</fullName>
    </submittedName>
</protein>
<dbReference type="InterPro" id="IPR018490">
    <property type="entry name" value="cNMP-bd_dom_sf"/>
</dbReference>
<dbReference type="AlphaFoldDB" id="A0A172ZCF9"/>
<gene>
    <name evidence="3" type="ORF">AR543_02175</name>
</gene>
<dbReference type="RefSeq" id="WP_060531445.1">
    <property type="nucleotide sequence ID" value="NZ_CP013023.1"/>
</dbReference>
<evidence type="ECO:0000256" key="1">
    <source>
        <dbReference type="ARBA" id="ARBA00023159"/>
    </source>
</evidence>
<organism evidence="3 4">
    <name type="scientific">Paenibacillus bovis</name>
    <dbReference type="NCBI Taxonomy" id="1616788"/>
    <lineage>
        <taxon>Bacteria</taxon>
        <taxon>Bacillati</taxon>
        <taxon>Bacillota</taxon>
        <taxon>Bacilli</taxon>
        <taxon>Bacillales</taxon>
        <taxon>Paenibacillaceae</taxon>
        <taxon>Paenibacillus</taxon>
    </lineage>
</organism>
<dbReference type="InterPro" id="IPR014710">
    <property type="entry name" value="RmlC-like_jellyroll"/>
</dbReference>
<sequence length="193" mass="22490">MQPNDKVLHQMAAQAGVTEEEWEHFLQQTVLRPIHSGQRLIEAGQLVNSAHFCIQGLFRLYYILEDGREYTAGFTMEQDYATSYAAMITGQPSAYTIEALEDSVVIEIPYDLLKRLTRSSHAWERFVRVSVERLYIRKEERERELLYASARERYEACLRKYPGLEKRVPQYHIASYIGVSPVSLSRLLRRDSL</sequence>
<dbReference type="STRING" id="1616788.AR543_02175"/>
<accession>A0A172ZCF9</accession>
<reference evidence="3 4" key="2">
    <citation type="journal article" date="2016" name="Int. J. Syst. Evol. Microbiol.">
        <title>Paenibacillus bovis sp. nov., isolated from raw yak (Bos grunniens) milk.</title>
        <authorList>
            <person name="Gao C."/>
            <person name="Han J."/>
            <person name="Liu Z."/>
            <person name="Xu X."/>
            <person name="Hang F."/>
            <person name="Wu Z."/>
        </authorList>
    </citation>
    <scope>NUCLEOTIDE SEQUENCE [LARGE SCALE GENOMIC DNA]</scope>
    <source>
        <strain evidence="3 4">BD3526</strain>
    </source>
</reference>
<evidence type="ECO:0000259" key="2">
    <source>
        <dbReference type="Pfam" id="PF00027"/>
    </source>
</evidence>
<reference evidence="4" key="1">
    <citation type="submission" date="2015-10" db="EMBL/GenBank/DDBJ databases">
        <title>Genome of Paenibacillus bovis sp. nov.</title>
        <authorList>
            <person name="Wu Z."/>
            <person name="Gao C."/>
            <person name="Liu Z."/>
            <person name="Zheng H."/>
        </authorList>
    </citation>
    <scope>NUCLEOTIDE SEQUENCE [LARGE SCALE GENOMIC DNA]</scope>
    <source>
        <strain evidence="4">BD3526</strain>
    </source>
</reference>
<dbReference type="Gene3D" id="2.60.120.10">
    <property type="entry name" value="Jelly Rolls"/>
    <property type="match status" value="1"/>
</dbReference>
<dbReference type="EMBL" id="CP013023">
    <property type="protein sequence ID" value="ANF94957.1"/>
    <property type="molecule type" value="Genomic_DNA"/>
</dbReference>
<dbReference type="CDD" id="cd00038">
    <property type="entry name" value="CAP_ED"/>
    <property type="match status" value="1"/>
</dbReference>
<dbReference type="Pfam" id="PF00027">
    <property type="entry name" value="cNMP_binding"/>
    <property type="match status" value="1"/>
</dbReference>
<dbReference type="Proteomes" id="UP000078148">
    <property type="component" value="Chromosome"/>
</dbReference>
<evidence type="ECO:0000313" key="4">
    <source>
        <dbReference type="Proteomes" id="UP000078148"/>
    </source>
</evidence>
<dbReference type="KEGG" id="pbv:AR543_02175"/>
<feature type="domain" description="Cyclic nucleotide-binding" evidence="2">
    <location>
        <begin position="33"/>
        <end position="118"/>
    </location>
</feature>
<evidence type="ECO:0000313" key="3">
    <source>
        <dbReference type="EMBL" id="ANF94957.1"/>
    </source>
</evidence>
<dbReference type="OrthoDB" id="9798104at2"/>
<dbReference type="SUPFAM" id="SSF51206">
    <property type="entry name" value="cAMP-binding domain-like"/>
    <property type="match status" value="1"/>
</dbReference>
<name>A0A172ZCF9_9BACL</name>
<proteinExistence type="predicted"/>